<dbReference type="Proteomes" id="UP000765509">
    <property type="component" value="Unassembled WGS sequence"/>
</dbReference>
<proteinExistence type="predicted"/>
<dbReference type="AlphaFoldDB" id="A0A9Q3CUA5"/>
<reference evidence="1" key="1">
    <citation type="submission" date="2021-03" db="EMBL/GenBank/DDBJ databases">
        <title>Draft genome sequence of rust myrtle Austropuccinia psidii MF-1, a brazilian biotype.</title>
        <authorList>
            <person name="Quecine M.C."/>
            <person name="Pachon D.M.R."/>
            <person name="Bonatelli M.L."/>
            <person name="Correr F.H."/>
            <person name="Franceschini L.M."/>
            <person name="Leite T.F."/>
            <person name="Margarido G.R.A."/>
            <person name="Almeida C.A."/>
            <person name="Ferrarezi J.A."/>
            <person name="Labate C.A."/>
        </authorList>
    </citation>
    <scope>NUCLEOTIDE SEQUENCE</scope>
    <source>
        <strain evidence="1">MF-1</strain>
    </source>
</reference>
<comment type="caution">
    <text evidence="1">The sequence shown here is derived from an EMBL/GenBank/DDBJ whole genome shotgun (WGS) entry which is preliminary data.</text>
</comment>
<organism evidence="1 2">
    <name type="scientific">Austropuccinia psidii MF-1</name>
    <dbReference type="NCBI Taxonomy" id="1389203"/>
    <lineage>
        <taxon>Eukaryota</taxon>
        <taxon>Fungi</taxon>
        <taxon>Dikarya</taxon>
        <taxon>Basidiomycota</taxon>
        <taxon>Pucciniomycotina</taxon>
        <taxon>Pucciniomycetes</taxon>
        <taxon>Pucciniales</taxon>
        <taxon>Sphaerophragmiaceae</taxon>
        <taxon>Austropuccinia</taxon>
    </lineage>
</organism>
<keyword evidence="2" id="KW-1185">Reference proteome</keyword>
<sequence>MNFVGKSHVVHMGGNLYIYSELIPVMSAPPTLYERIKAPPRRSVCPDLDKANLTSSPPDTIPYLNVETCRRIVGMRQAGLPF</sequence>
<accession>A0A9Q3CUA5</accession>
<evidence type="ECO:0000313" key="1">
    <source>
        <dbReference type="EMBL" id="MBW0489200.1"/>
    </source>
</evidence>
<gene>
    <name evidence="1" type="ORF">O181_028915</name>
</gene>
<dbReference type="EMBL" id="AVOT02009963">
    <property type="protein sequence ID" value="MBW0489200.1"/>
    <property type="molecule type" value="Genomic_DNA"/>
</dbReference>
<evidence type="ECO:0000313" key="2">
    <source>
        <dbReference type="Proteomes" id="UP000765509"/>
    </source>
</evidence>
<protein>
    <submittedName>
        <fullName evidence="1">Uncharacterized protein</fullName>
    </submittedName>
</protein>
<name>A0A9Q3CUA5_9BASI</name>